<sequence length="478" mass="51889">MKNNNKNFIKNLVLLGLVLSWSAGCEREVSDEVEFATFPKRAEIFIDGFSGGLEYRPFGGSKFDAFSVDTEVKYSGEASMRFDIPNFGDPSTSLGFAGAIFPDYGGRDLSEFDALTFWAKASRAETISRIGFGADFGLSPFRDTPAKFRVAIDNLRISTAWTKYIIPIPDPSKLINETGMFLYSEGPDAIGNGYSFWIDELKFEKLGTVAQPRPAILNGQEVTERTFLDFQITLTGLTQTFNLATGENQTVAAAPSYFTFKSSDTGVAIVNELGVVTMVGTGTAEITATLNGVRAAGSLTVEVGGSFDFAPVPTRDPANVISIFSDAYTNVPVDFYNGFFAPFQTTLGGAININGDNIIEYTELNFVATEFKNPTVNASAMTHFHVDIRIDESIDPADFIAIELGDFGANGEFGGGDDSSSRITFDSSSLVSGQWISLDIPLSDFTGLTSRNNLAQIFFISDGTISTLLVDNMYFYSE</sequence>
<dbReference type="Proteomes" id="UP000468443">
    <property type="component" value="Unassembled WGS sequence"/>
</dbReference>
<accession>A0A6P0UC78</accession>
<protein>
    <submittedName>
        <fullName evidence="1">Glycosyl hydrolase family 16</fullName>
    </submittedName>
</protein>
<evidence type="ECO:0000313" key="1">
    <source>
        <dbReference type="EMBL" id="NER10647.1"/>
    </source>
</evidence>
<dbReference type="PROSITE" id="PS51257">
    <property type="entry name" value="PROKAR_LIPOPROTEIN"/>
    <property type="match status" value="1"/>
</dbReference>
<dbReference type="InterPro" id="IPR008964">
    <property type="entry name" value="Invasin/intimin_cell_adhesion"/>
</dbReference>
<dbReference type="GO" id="GO:0016787">
    <property type="term" value="F:hydrolase activity"/>
    <property type="evidence" value="ECO:0007669"/>
    <property type="project" value="UniProtKB-KW"/>
</dbReference>
<keyword evidence="1" id="KW-0378">Hydrolase</keyword>
<dbReference type="Gene3D" id="2.60.120.430">
    <property type="entry name" value="Galactose-binding lectin"/>
    <property type="match status" value="2"/>
</dbReference>
<comment type="caution">
    <text evidence="1">The sequence shown here is derived from an EMBL/GenBank/DDBJ whole genome shotgun (WGS) entry which is preliminary data.</text>
</comment>
<dbReference type="RefSeq" id="WP_163692886.1">
    <property type="nucleotide sequence ID" value="NZ_FXTW01000002.1"/>
</dbReference>
<dbReference type="InterPro" id="IPR008979">
    <property type="entry name" value="Galactose-bd-like_sf"/>
</dbReference>
<dbReference type="SUPFAM" id="SSF49785">
    <property type="entry name" value="Galactose-binding domain-like"/>
    <property type="match status" value="2"/>
</dbReference>
<dbReference type="Gene3D" id="2.60.40.1080">
    <property type="match status" value="1"/>
</dbReference>
<dbReference type="EMBL" id="JAABOP010000002">
    <property type="protein sequence ID" value="NER10647.1"/>
    <property type="molecule type" value="Genomic_DNA"/>
</dbReference>
<dbReference type="SUPFAM" id="SSF49373">
    <property type="entry name" value="Invasin/intimin cell-adhesion fragments"/>
    <property type="match status" value="1"/>
</dbReference>
<proteinExistence type="predicted"/>
<reference evidence="1 2" key="1">
    <citation type="submission" date="2020-01" db="EMBL/GenBank/DDBJ databases">
        <title>Muriicola jejuensis KCTC 22299.</title>
        <authorList>
            <person name="Wang G."/>
        </authorList>
    </citation>
    <scope>NUCLEOTIDE SEQUENCE [LARGE SCALE GENOMIC DNA]</scope>
    <source>
        <strain evidence="1 2">KCTC 22299</strain>
    </source>
</reference>
<organism evidence="1 2">
    <name type="scientific">Muriicola jejuensis</name>
    <dbReference type="NCBI Taxonomy" id="504488"/>
    <lineage>
        <taxon>Bacteria</taxon>
        <taxon>Pseudomonadati</taxon>
        <taxon>Bacteroidota</taxon>
        <taxon>Flavobacteriia</taxon>
        <taxon>Flavobacteriales</taxon>
        <taxon>Flavobacteriaceae</taxon>
        <taxon>Muriicola</taxon>
    </lineage>
</organism>
<evidence type="ECO:0000313" key="2">
    <source>
        <dbReference type="Proteomes" id="UP000468443"/>
    </source>
</evidence>
<keyword evidence="2" id="KW-1185">Reference proteome</keyword>
<dbReference type="AlphaFoldDB" id="A0A6P0UC78"/>
<name>A0A6P0UC78_9FLAO</name>
<gene>
    <name evidence="1" type="ORF">GWK09_08980</name>
</gene>